<dbReference type="PROSITE" id="PS51775">
    <property type="entry name" value="GTD_BINDING"/>
    <property type="match status" value="1"/>
</dbReference>
<evidence type="ECO:0000259" key="8">
    <source>
        <dbReference type="PROSITE" id="PS51775"/>
    </source>
</evidence>
<feature type="region of interest" description="Disordered" evidence="6">
    <location>
        <begin position="103"/>
        <end position="195"/>
    </location>
</feature>
<evidence type="ECO:0000256" key="4">
    <source>
        <dbReference type="ARBA" id="ARBA00023136"/>
    </source>
</evidence>
<name>A0A8K0MY07_COCNU</name>
<evidence type="ECO:0000313" key="9">
    <source>
        <dbReference type="EMBL" id="KAG1334078.1"/>
    </source>
</evidence>
<reference evidence="9" key="2">
    <citation type="submission" date="2019-07" db="EMBL/GenBank/DDBJ databases">
        <authorList>
            <person name="Yang Y."/>
            <person name="Bocs S."/>
            <person name="Baudouin L."/>
        </authorList>
    </citation>
    <scope>NUCLEOTIDE SEQUENCE</scope>
    <source>
        <tissue evidence="9">Spear leaf of Hainan Tall coconut</tissue>
    </source>
</reference>
<reference evidence="9" key="1">
    <citation type="journal article" date="2017" name="Gigascience">
        <title>The genome draft of coconut (Cocos nucifera).</title>
        <authorList>
            <person name="Xiao Y."/>
            <person name="Xu P."/>
            <person name="Fan H."/>
            <person name="Baudouin L."/>
            <person name="Xia W."/>
            <person name="Bocs S."/>
            <person name="Xu J."/>
            <person name="Li Q."/>
            <person name="Guo A."/>
            <person name="Zhou L."/>
            <person name="Li J."/>
            <person name="Wu Y."/>
            <person name="Ma Z."/>
            <person name="Armero A."/>
            <person name="Issali A.E."/>
            <person name="Liu N."/>
            <person name="Peng M."/>
            <person name="Yang Y."/>
        </authorList>
    </citation>
    <scope>NUCLEOTIDE SEQUENCE</scope>
    <source>
        <tissue evidence="9">Spear leaf of Hainan Tall coconut</tissue>
    </source>
</reference>
<feature type="coiled-coil region" evidence="5">
    <location>
        <begin position="245"/>
        <end position="336"/>
    </location>
</feature>
<accession>A0A8K0MY07</accession>
<dbReference type="AlphaFoldDB" id="A0A8K0MY07"/>
<keyword evidence="3 7" id="KW-1133">Transmembrane helix</keyword>
<feature type="region of interest" description="Disordered" evidence="6">
    <location>
        <begin position="646"/>
        <end position="683"/>
    </location>
</feature>
<organism evidence="9 10">
    <name type="scientific">Cocos nucifera</name>
    <name type="common">Coconut palm</name>
    <dbReference type="NCBI Taxonomy" id="13894"/>
    <lineage>
        <taxon>Eukaryota</taxon>
        <taxon>Viridiplantae</taxon>
        <taxon>Streptophyta</taxon>
        <taxon>Embryophyta</taxon>
        <taxon>Tracheophyta</taxon>
        <taxon>Spermatophyta</taxon>
        <taxon>Magnoliopsida</taxon>
        <taxon>Liliopsida</taxon>
        <taxon>Arecaceae</taxon>
        <taxon>Arecoideae</taxon>
        <taxon>Cocoseae</taxon>
        <taxon>Attaleinae</taxon>
        <taxon>Cocos</taxon>
    </lineage>
</organism>
<feature type="compositionally biased region" description="Basic residues" evidence="6">
    <location>
        <begin position="144"/>
        <end position="153"/>
    </location>
</feature>
<proteinExistence type="predicted"/>
<keyword evidence="5" id="KW-0175">Coiled coil</keyword>
<sequence length="683" mass="76459">MACMAIQSWTFSSLVGAYLDLALAYIFLCASALAFLASKSLAFFGLALPCPCNGLFGQPRCLQGLLVDYPPNKIEAVHMSLRSRFPFDCPRCSHRYDVGSLTDGGAEEPCGSTSNDPLNSKKRASQEDVKGEECRFGERPPLVPRRRRRRRPPLSRAKSPPASPTPPPPLVGWQGEDTPRLSSGTDGQVQRGVSEESGDGLYLFGECIGLDKGAGSATECNFMEKDASAGAKEVSGSEGNVTTVIRNLQRVLKKEQSAHAALSLELKKERNAAATAADEAMAMILRLQKEKAEIEMEARQYRSIVEEKYAYNEEEMEILKEIIVRRERENHVLEKEVNAYRQMILNGGDQQADIDLHDVMQMMADKPGSSCDALDGSMLMLQEIYECVGKKEEVNSMFDQVDDTGPLAGDIQSWTVECMSENNVGRSIHGYVEQDDSTKRLHHEEILASRDEQNIKFQEKGMVAMQEVTSHLTDEDGARIREIEMRLPFGQLDREKGQTSRPGRSGLTHSETEVCVHDVHVIDDKTHLGDKRHEREIGASRDDNVDNELHRTKSVDRSTSNKVTGRSTGKLNIRRSCSDVTKKGQMMGGFCEKASCFDLRSNSMSAVDYERFILESEVDLLRKRLKTIQQGREQLSFSIERKKEADQLPLSEERSRQLQELKQVTKPEKRFRRASLPPKSSKV</sequence>
<dbReference type="InterPro" id="IPR007656">
    <property type="entry name" value="GTD-bd"/>
</dbReference>
<keyword evidence="4 7" id="KW-0472">Membrane</keyword>
<feature type="compositionally biased region" description="Basic and acidic residues" evidence="6">
    <location>
        <begin position="646"/>
        <end position="668"/>
    </location>
</feature>
<comment type="caution">
    <text evidence="9">The sequence shown here is derived from an EMBL/GenBank/DDBJ whole genome shotgun (WGS) entry which is preliminary data.</text>
</comment>
<feature type="transmembrane region" description="Helical" evidence="7">
    <location>
        <begin position="21"/>
        <end position="48"/>
    </location>
</feature>
<protein>
    <submittedName>
        <fullName evidence="9">Putative E3 ubiquitin-protein ligase TRIM68</fullName>
    </submittedName>
</protein>
<evidence type="ECO:0000256" key="2">
    <source>
        <dbReference type="ARBA" id="ARBA00022692"/>
    </source>
</evidence>
<dbReference type="EMBL" id="CM017874">
    <property type="protein sequence ID" value="KAG1334078.1"/>
    <property type="molecule type" value="Genomic_DNA"/>
</dbReference>
<dbReference type="PANTHER" id="PTHR31422:SF3">
    <property type="entry name" value="GTD-BINDING DOMAIN-CONTAINING PROTEIN"/>
    <property type="match status" value="1"/>
</dbReference>
<comment type="subcellular location">
    <subcellularLocation>
        <location evidence="1">Membrane</location>
    </subcellularLocation>
</comment>
<dbReference type="GO" id="GO:0016020">
    <property type="term" value="C:membrane"/>
    <property type="evidence" value="ECO:0007669"/>
    <property type="project" value="UniProtKB-SubCell"/>
</dbReference>
<evidence type="ECO:0000313" key="10">
    <source>
        <dbReference type="Proteomes" id="UP000797356"/>
    </source>
</evidence>
<feature type="domain" description="GTD-binding" evidence="8">
    <location>
        <begin position="243"/>
        <end position="341"/>
    </location>
</feature>
<evidence type="ECO:0000256" key="1">
    <source>
        <dbReference type="ARBA" id="ARBA00004370"/>
    </source>
</evidence>
<dbReference type="Proteomes" id="UP000797356">
    <property type="component" value="Chromosome 3"/>
</dbReference>
<evidence type="ECO:0000256" key="7">
    <source>
        <dbReference type="SAM" id="Phobius"/>
    </source>
</evidence>
<dbReference type="PANTHER" id="PTHR31422">
    <property type="entry name" value="BNAANNG28530D PROTEIN"/>
    <property type="match status" value="1"/>
</dbReference>
<feature type="compositionally biased region" description="Pro residues" evidence="6">
    <location>
        <begin position="161"/>
        <end position="170"/>
    </location>
</feature>
<keyword evidence="10" id="KW-1185">Reference proteome</keyword>
<dbReference type="Pfam" id="PF04576">
    <property type="entry name" value="Zein-binding"/>
    <property type="match status" value="1"/>
</dbReference>
<evidence type="ECO:0000256" key="5">
    <source>
        <dbReference type="SAM" id="Coils"/>
    </source>
</evidence>
<feature type="compositionally biased region" description="Basic and acidic residues" evidence="6">
    <location>
        <begin position="124"/>
        <end position="138"/>
    </location>
</feature>
<evidence type="ECO:0000256" key="6">
    <source>
        <dbReference type="SAM" id="MobiDB-lite"/>
    </source>
</evidence>
<dbReference type="GO" id="GO:0080115">
    <property type="term" value="F:myosin XI tail binding"/>
    <property type="evidence" value="ECO:0007669"/>
    <property type="project" value="UniProtKB-ARBA"/>
</dbReference>
<dbReference type="OrthoDB" id="1933744at2759"/>
<evidence type="ECO:0000256" key="3">
    <source>
        <dbReference type="ARBA" id="ARBA00022989"/>
    </source>
</evidence>
<keyword evidence="2 7" id="KW-0812">Transmembrane</keyword>
<gene>
    <name evidence="9" type="ORF">COCNU_03G001970</name>
</gene>